<name>A0A8T3C9H9_DENNO</name>
<dbReference type="Proteomes" id="UP000829196">
    <property type="component" value="Unassembled WGS sequence"/>
</dbReference>
<accession>A0A8T3C9H9</accession>
<dbReference type="EMBL" id="JAGYWB010000002">
    <property type="protein sequence ID" value="KAI0529324.1"/>
    <property type="molecule type" value="Genomic_DNA"/>
</dbReference>
<keyword evidence="2" id="KW-1185">Reference proteome</keyword>
<proteinExistence type="predicted"/>
<dbReference type="AlphaFoldDB" id="A0A8T3C9H9"/>
<gene>
    <name evidence="1" type="ORF">KFK09_001871</name>
</gene>
<organism evidence="1 2">
    <name type="scientific">Dendrobium nobile</name>
    <name type="common">Orchid</name>
    <dbReference type="NCBI Taxonomy" id="94219"/>
    <lineage>
        <taxon>Eukaryota</taxon>
        <taxon>Viridiplantae</taxon>
        <taxon>Streptophyta</taxon>
        <taxon>Embryophyta</taxon>
        <taxon>Tracheophyta</taxon>
        <taxon>Spermatophyta</taxon>
        <taxon>Magnoliopsida</taxon>
        <taxon>Liliopsida</taxon>
        <taxon>Asparagales</taxon>
        <taxon>Orchidaceae</taxon>
        <taxon>Epidendroideae</taxon>
        <taxon>Malaxideae</taxon>
        <taxon>Dendrobiinae</taxon>
        <taxon>Dendrobium</taxon>
    </lineage>
</organism>
<sequence>MPAFQESISHSDSGFFWKLIFQLRAGQVLEGLIPRSFLSSPSRLSHSSLTPLSSRFLLFSHRPSKRKKKMVCSRIRLPSPIRPKKKHLEDSNIYSVLSHEGNDIMEAELDFINNVNLEKNLIEEAVCKSIQFLDNKPKDCSNELIADQDMFIHDSVQNLEIEFARILDRDKEAVNAESASVAGITEVQNSNIEFIAAQI</sequence>
<evidence type="ECO:0000313" key="1">
    <source>
        <dbReference type="EMBL" id="KAI0529324.1"/>
    </source>
</evidence>
<comment type="caution">
    <text evidence="1">The sequence shown here is derived from an EMBL/GenBank/DDBJ whole genome shotgun (WGS) entry which is preliminary data.</text>
</comment>
<reference evidence="1" key="1">
    <citation type="journal article" date="2022" name="Front. Genet.">
        <title>Chromosome-Scale Assembly of the Dendrobium nobile Genome Provides Insights Into the Molecular Mechanism of the Biosynthesis of the Medicinal Active Ingredient of Dendrobium.</title>
        <authorList>
            <person name="Xu Q."/>
            <person name="Niu S.-C."/>
            <person name="Li K.-L."/>
            <person name="Zheng P.-J."/>
            <person name="Zhang X.-J."/>
            <person name="Jia Y."/>
            <person name="Liu Y."/>
            <person name="Niu Y.-X."/>
            <person name="Yu L.-H."/>
            <person name="Chen D.-F."/>
            <person name="Zhang G.-Q."/>
        </authorList>
    </citation>
    <scope>NUCLEOTIDE SEQUENCE</scope>
    <source>
        <tissue evidence="1">Leaf</tissue>
    </source>
</reference>
<evidence type="ECO:0000313" key="2">
    <source>
        <dbReference type="Proteomes" id="UP000829196"/>
    </source>
</evidence>
<dbReference type="OrthoDB" id="10526807at2759"/>
<protein>
    <submittedName>
        <fullName evidence="1">Uncharacterized protein</fullName>
    </submittedName>
</protein>